<reference evidence="7 8" key="1">
    <citation type="submission" date="2018-08" db="EMBL/GenBank/DDBJ databases">
        <title>Complete genome sequencing of Blastochloris tepida GI.</title>
        <authorList>
            <person name="Tsukatani Y."/>
            <person name="Mori H."/>
        </authorList>
    </citation>
    <scope>NUCLEOTIDE SEQUENCE [LARGE SCALE GENOMIC DNA]</scope>
    <source>
        <strain evidence="7 8">GI</strain>
    </source>
</reference>
<dbReference type="EMBL" id="AP018907">
    <property type="protein sequence ID" value="BBF92450.1"/>
    <property type="molecule type" value="Genomic_DNA"/>
</dbReference>
<keyword evidence="3" id="KW-0679">Respiratory chain</keyword>
<keyword evidence="6" id="KW-0472">Membrane</keyword>
<protein>
    <recommendedName>
        <fullName evidence="9">ETC complex I subunit</fullName>
    </recommendedName>
</protein>
<dbReference type="InterPro" id="IPR006885">
    <property type="entry name" value="NADH_UbQ_FeS_4_mit-like"/>
</dbReference>
<sequence>MVARIYRPARTAMQSGRAKSREWLVEFMPETRAIEPLMGWTASNDTRPQVKLRFPTREEAVSYCQRNGIPFQVSEPNEPARRKVSYSDNFAFQRVGAWTH</sequence>
<evidence type="ECO:0000256" key="4">
    <source>
        <dbReference type="ARBA" id="ARBA00022946"/>
    </source>
</evidence>
<dbReference type="InterPro" id="IPR038532">
    <property type="entry name" value="NDUFS4-like_sf"/>
</dbReference>
<keyword evidence="5" id="KW-0249">Electron transport</keyword>
<dbReference type="RefSeq" id="WP_126398341.1">
    <property type="nucleotide sequence ID" value="NZ_AP018907.1"/>
</dbReference>
<evidence type="ECO:0000256" key="2">
    <source>
        <dbReference type="ARBA" id="ARBA00022448"/>
    </source>
</evidence>
<dbReference type="Proteomes" id="UP000266934">
    <property type="component" value="Chromosome"/>
</dbReference>
<proteinExistence type="predicted"/>
<evidence type="ECO:0000256" key="6">
    <source>
        <dbReference type="ARBA" id="ARBA00023136"/>
    </source>
</evidence>
<dbReference type="PANTHER" id="PTHR12219:SF8">
    <property type="entry name" value="NADH DEHYDROGENASE [UBIQUINONE] IRON-SULFUR PROTEIN 4, MITOCHONDRIAL"/>
    <property type="match status" value="1"/>
</dbReference>
<evidence type="ECO:0000256" key="5">
    <source>
        <dbReference type="ARBA" id="ARBA00022982"/>
    </source>
</evidence>
<evidence type="ECO:0000313" key="8">
    <source>
        <dbReference type="Proteomes" id="UP000266934"/>
    </source>
</evidence>
<keyword evidence="4" id="KW-0809">Transit peptide</keyword>
<accession>A0A348FYR7</accession>
<evidence type="ECO:0008006" key="9">
    <source>
        <dbReference type="Google" id="ProtNLM"/>
    </source>
</evidence>
<dbReference type="OrthoDB" id="9799572at2"/>
<evidence type="ECO:0000313" key="7">
    <source>
        <dbReference type="EMBL" id="BBF92450.1"/>
    </source>
</evidence>
<dbReference type="KEGG" id="blag:BLTE_11350"/>
<comment type="subcellular location">
    <subcellularLocation>
        <location evidence="1">Membrane</location>
    </subcellularLocation>
</comment>
<keyword evidence="8" id="KW-1185">Reference proteome</keyword>
<dbReference type="Pfam" id="PF04800">
    <property type="entry name" value="NDUS4"/>
    <property type="match status" value="1"/>
</dbReference>
<dbReference type="AlphaFoldDB" id="A0A348FYR7"/>
<evidence type="ECO:0000256" key="3">
    <source>
        <dbReference type="ARBA" id="ARBA00022660"/>
    </source>
</evidence>
<dbReference type="PANTHER" id="PTHR12219">
    <property type="entry name" value="NADH-UBIQUINONE OXIDOREDUCTASE"/>
    <property type="match status" value="1"/>
</dbReference>
<evidence type="ECO:0000256" key="1">
    <source>
        <dbReference type="ARBA" id="ARBA00004370"/>
    </source>
</evidence>
<gene>
    <name evidence="7" type="ORF">BLTE_11350</name>
</gene>
<dbReference type="GO" id="GO:0022900">
    <property type="term" value="P:electron transport chain"/>
    <property type="evidence" value="ECO:0007669"/>
    <property type="project" value="InterPro"/>
</dbReference>
<keyword evidence="2" id="KW-0813">Transport</keyword>
<dbReference type="Gene3D" id="3.30.160.190">
    <property type="entry name" value="atu1810 like domain"/>
    <property type="match status" value="1"/>
</dbReference>
<organism evidence="7 8">
    <name type="scientific">Blastochloris tepida</name>
    <dbReference type="NCBI Taxonomy" id="2233851"/>
    <lineage>
        <taxon>Bacteria</taxon>
        <taxon>Pseudomonadati</taxon>
        <taxon>Pseudomonadota</taxon>
        <taxon>Alphaproteobacteria</taxon>
        <taxon>Hyphomicrobiales</taxon>
        <taxon>Blastochloridaceae</taxon>
        <taxon>Blastochloris</taxon>
    </lineage>
</organism>
<dbReference type="GO" id="GO:0016020">
    <property type="term" value="C:membrane"/>
    <property type="evidence" value="ECO:0007669"/>
    <property type="project" value="UniProtKB-SubCell"/>
</dbReference>
<name>A0A348FYR7_9HYPH</name>